<protein>
    <submittedName>
        <fullName evidence="1">Uncharacterized protein</fullName>
    </submittedName>
</protein>
<organism evidence="1">
    <name type="scientific">marine metagenome</name>
    <dbReference type="NCBI Taxonomy" id="408172"/>
    <lineage>
        <taxon>unclassified sequences</taxon>
        <taxon>metagenomes</taxon>
        <taxon>ecological metagenomes</taxon>
    </lineage>
</organism>
<feature type="non-terminal residue" evidence="1">
    <location>
        <position position="1"/>
    </location>
</feature>
<feature type="non-terminal residue" evidence="1">
    <location>
        <position position="26"/>
    </location>
</feature>
<gene>
    <name evidence="1" type="ORF">METZ01_LOCUS203386</name>
</gene>
<dbReference type="AlphaFoldDB" id="A0A382EJP5"/>
<sequence length="26" mass="2548">VTEAESSGAGSKTVAESLIDARKALG</sequence>
<accession>A0A382EJP5</accession>
<proteinExistence type="predicted"/>
<evidence type="ECO:0000313" key="1">
    <source>
        <dbReference type="EMBL" id="SVB50532.1"/>
    </source>
</evidence>
<dbReference type="EMBL" id="UINC01044710">
    <property type="protein sequence ID" value="SVB50532.1"/>
    <property type="molecule type" value="Genomic_DNA"/>
</dbReference>
<name>A0A382EJP5_9ZZZZ</name>
<reference evidence="1" key="1">
    <citation type="submission" date="2018-05" db="EMBL/GenBank/DDBJ databases">
        <authorList>
            <person name="Lanie J.A."/>
            <person name="Ng W.-L."/>
            <person name="Kazmierczak K.M."/>
            <person name="Andrzejewski T.M."/>
            <person name="Davidsen T.M."/>
            <person name="Wayne K.J."/>
            <person name="Tettelin H."/>
            <person name="Glass J.I."/>
            <person name="Rusch D."/>
            <person name="Podicherti R."/>
            <person name="Tsui H.-C.T."/>
            <person name="Winkler M.E."/>
        </authorList>
    </citation>
    <scope>NUCLEOTIDE SEQUENCE</scope>
</reference>